<dbReference type="RefSeq" id="WP_035121040.1">
    <property type="nucleotide sequence ID" value="NZ_JRNE01000039.1"/>
</dbReference>
<evidence type="ECO:0000256" key="14">
    <source>
        <dbReference type="SAM" id="Phobius"/>
    </source>
</evidence>
<dbReference type="Pfam" id="PF01262">
    <property type="entry name" value="AlaDh_PNT_C"/>
    <property type="match status" value="1"/>
</dbReference>
<keyword evidence="12 14" id="KW-0472">Membrane</keyword>
<evidence type="ECO:0000256" key="10">
    <source>
        <dbReference type="ARBA" id="ARBA00022989"/>
    </source>
</evidence>
<feature type="transmembrane region" description="Helical" evidence="14">
    <location>
        <begin position="479"/>
        <end position="498"/>
    </location>
</feature>
<keyword evidence="9" id="KW-1278">Translocase</keyword>
<feature type="domain" description="Alanine dehydrogenase/pyridine nucleotide transhydrogenase N-terminal" evidence="16">
    <location>
        <begin position="4"/>
        <end position="136"/>
    </location>
</feature>
<dbReference type="Pfam" id="PF05222">
    <property type="entry name" value="AlaDh_PNT_N"/>
    <property type="match status" value="1"/>
</dbReference>
<evidence type="ECO:0000256" key="13">
    <source>
        <dbReference type="ARBA" id="ARBA00048202"/>
    </source>
</evidence>
<dbReference type="EC" id="7.1.1.1" evidence="3"/>
<sequence>MRIGIPIEPDARQPLVAATPDTVAKLIKLGYDVDVQAGAGDDAAYPDELYEAAGARLVGEDVWRADIITTLDTPPAEYRALMKPGAMLISRLAPGRNPDLVEELAASHLTALAMDAVPRLSRAQSMDVLSSMANIAGYRAVVEAANAFGRLFTGQVTAAGKVPPATVYVIGAGVGGLAAIGTANSMGAIVKATDLRPEAGEQVESMGAEFIPIPVASEKSSDGYAKEMTDDQATAAAKLYAEQSAAADIVITTANIPGRKSPLLLTADDVRAMRPGSVIVDMAAANGGNCELTVPGEVTVTDNGVTIIGHTDLAGRLPGQASQLYGQNIVNLFKLITPDKDGTPVLDLDDDIVRGITVTLNGTCASKGGDTGNVEAETTGAATDTAILWPPPPVQVSATPAAAAQEKLAAEATAEAPEKVAFMGGAGAKIGLALVVALGVLVILASPASVSANYMVLTLAIVLGFYVISAVTPRLHTPLMSETNAISGIVLVGAILVVGSSNVIVSSMAFLAILLSSINIFGGFTITDRMLGMFRKEEA</sequence>
<reference evidence="17 18" key="1">
    <citation type="submission" date="2014-07" db="EMBL/GenBank/DDBJ databases">
        <authorList>
            <person name="McCorrison J."/>
            <person name="Sanka R."/>
            <person name="Torralba M."/>
            <person name="Gillis M."/>
            <person name="Haft D.H."/>
            <person name="Methe B."/>
            <person name="Sutton G."/>
            <person name="Nelson K.E."/>
        </authorList>
    </citation>
    <scope>NUCLEOTIDE SEQUENCE [LARGE SCALE GENOMIC DNA]</scope>
    <source>
        <strain evidence="17 18">DNF00450</strain>
    </source>
</reference>
<comment type="caution">
    <text evidence="17">The sequence shown here is derived from an EMBL/GenBank/DDBJ whole genome shotgun (WGS) entry which is preliminary data.</text>
</comment>
<keyword evidence="11" id="KW-0520">NAD</keyword>
<keyword evidence="7" id="KW-0547">Nucleotide-binding</keyword>
<evidence type="ECO:0000256" key="8">
    <source>
        <dbReference type="ARBA" id="ARBA00022857"/>
    </source>
</evidence>
<evidence type="ECO:0000259" key="15">
    <source>
        <dbReference type="SMART" id="SM01002"/>
    </source>
</evidence>
<dbReference type="SUPFAM" id="SSF51735">
    <property type="entry name" value="NAD(P)-binding Rossmann-fold domains"/>
    <property type="match status" value="1"/>
</dbReference>
<dbReference type="InterPro" id="IPR024605">
    <property type="entry name" value="NADP_transhyd_a_C"/>
</dbReference>
<dbReference type="GO" id="GO:0008750">
    <property type="term" value="F:proton-translocating NAD(P)+ transhydrogenase activity"/>
    <property type="evidence" value="ECO:0007669"/>
    <property type="project" value="UniProtKB-EC"/>
</dbReference>
<comment type="subcellular location">
    <subcellularLocation>
        <location evidence="2">Cell inner membrane</location>
        <topology evidence="2">Multi-pass membrane protein</topology>
    </subcellularLocation>
</comment>
<keyword evidence="10 14" id="KW-1133">Transmembrane helix</keyword>
<proteinExistence type="predicted"/>
<dbReference type="InterPro" id="IPR007886">
    <property type="entry name" value="AlaDH/PNT_N"/>
</dbReference>
<evidence type="ECO:0000256" key="7">
    <source>
        <dbReference type="ARBA" id="ARBA00022741"/>
    </source>
</evidence>
<name>A0A095Y4V8_9CORY</name>
<dbReference type="EMBL" id="JRNE01000039">
    <property type="protein sequence ID" value="KGF17495.1"/>
    <property type="molecule type" value="Genomic_DNA"/>
</dbReference>
<feature type="transmembrane region" description="Helical" evidence="14">
    <location>
        <begin position="454"/>
        <end position="472"/>
    </location>
</feature>
<evidence type="ECO:0000313" key="18">
    <source>
        <dbReference type="Proteomes" id="UP000029548"/>
    </source>
</evidence>
<feature type="transmembrane region" description="Helical" evidence="14">
    <location>
        <begin position="430"/>
        <end position="448"/>
    </location>
</feature>
<evidence type="ECO:0000256" key="4">
    <source>
        <dbReference type="ARBA" id="ARBA00022475"/>
    </source>
</evidence>
<dbReference type="SUPFAM" id="SSF52283">
    <property type="entry name" value="Formate/glycerate dehydrogenase catalytic domain-like"/>
    <property type="match status" value="1"/>
</dbReference>
<evidence type="ECO:0000256" key="2">
    <source>
        <dbReference type="ARBA" id="ARBA00004429"/>
    </source>
</evidence>
<dbReference type="eggNOG" id="COG3288">
    <property type="taxonomic scope" value="Bacteria"/>
</dbReference>
<dbReference type="Pfam" id="PF12769">
    <property type="entry name" value="PNTB_4TM"/>
    <property type="match status" value="1"/>
</dbReference>
<keyword evidence="4" id="KW-1003">Cell membrane</keyword>
<dbReference type="InterPro" id="IPR007698">
    <property type="entry name" value="AlaDH/PNT_NAD(H)-bd"/>
</dbReference>
<evidence type="ECO:0000256" key="9">
    <source>
        <dbReference type="ARBA" id="ARBA00022967"/>
    </source>
</evidence>
<feature type="domain" description="Alanine dehydrogenase/pyridine nucleotide transhydrogenase NAD(H)-binding" evidence="15">
    <location>
        <begin position="145"/>
        <end position="309"/>
    </location>
</feature>
<dbReference type="CDD" id="cd05304">
    <property type="entry name" value="Rubrum_tdh"/>
    <property type="match status" value="1"/>
</dbReference>
<keyword evidence="8" id="KW-0521">NADP</keyword>
<evidence type="ECO:0000256" key="11">
    <source>
        <dbReference type="ARBA" id="ARBA00023027"/>
    </source>
</evidence>
<evidence type="ECO:0000256" key="5">
    <source>
        <dbReference type="ARBA" id="ARBA00022519"/>
    </source>
</evidence>
<dbReference type="SMART" id="SM01003">
    <property type="entry name" value="AlaDh_PNT_N"/>
    <property type="match status" value="1"/>
</dbReference>
<dbReference type="PANTHER" id="PTHR10160:SF19">
    <property type="entry name" value="PROTON-TRANSLOCATING NAD(P)(+) TRANSHYDROGENASE"/>
    <property type="match status" value="1"/>
</dbReference>
<dbReference type="Gene3D" id="3.40.50.720">
    <property type="entry name" value="NAD(P)-binding Rossmann-like Domain"/>
    <property type="match status" value="2"/>
</dbReference>
<evidence type="ECO:0000256" key="1">
    <source>
        <dbReference type="ARBA" id="ARBA00003943"/>
    </source>
</evidence>
<evidence type="ECO:0000256" key="12">
    <source>
        <dbReference type="ARBA" id="ARBA00023136"/>
    </source>
</evidence>
<dbReference type="PIRSF" id="PIRSF000203">
    <property type="entry name" value="NADP_transhydrogenase_alpha"/>
    <property type="match status" value="1"/>
</dbReference>
<dbReference type="AlphaFoldDB" id="A0A095Y4V8"/>
<keyword evidence="5" id="KW-0997">Cell inner membrane</keyword>
<dbReference type="NCBIfam" id="NF006942">
    <property type="entry name" value="PRK09424.1"/>
    <property type="match status" value="1"/>
</dbReference>
<dbReference type="InterPro" id="IPR036291">
    <property type="entry name" value="NAD(P)-bd_dom_sf"/>
</dbReference>
<evidence type="ECO:0000313" key="17">
    <source>
        <dbReference type="EMBL" id="KGF17495.1"/>
    </source>
</evidence>
<gene>
    <name evidence="17" type="ORF">HMPREF1650_03855</name>
</gene>
<organism evidence="17 18">
    <name type="scientific">Corynebacterium freneyi DNF00450</name>
    <dbReference type="NCBI Taxonomy" id="1287475"/>
    <lineage>
        <taxon>Bacteria</taxon>
        <taxon>Bacillati</taxon>
        <taxon>Actinomycetota</taxon>
        <taxon>Actinomycetes</taxon>
        <taxon>Mycobacteriales</taxon>
        <taxon>Corynebacteriaceae</taxon>
        <taxon>Corynebacterium</taxon>
    </lineage>
</organism>
<dbReference type="GO" id="GO:0005886">
    <property type="term" value="C:plasma membrane"/>
    <property type="evidence" value="ECO:0007669"/>
    <property type="project" value="UniProtKB-SubCell"/>
</dbReference>
<dbReference type="GO" id="GO:0006740">
    <property type="term" value="P:NADPH regeneration"/>
    <property type="evidence" value="ECO:0007669"/>
    <property type="project" value="TreeGrafter"/>
</dbReference>
<keyword evidence="6 14" id="KW-0812">Transmembrane</keyword>
<feature type="transmembrane region" description="Helical" evidence="14">
    <location>
        <begin position="504"/>
        <end position="526"/>
    </location>
</feature>
<dbReference type="SMART" id="SM01002">
    <property type="entry name" value="AlaDh_PNT_C"/>
    <property type="match status" value="1"/>
</dbReference>
<dbReference type="NCBIfam" id="TIGR00561">
    <property type="entry name" value="pntA"/>
    <property type="match status" value="1"/>
</dbReference>
<dbReference type="PANTHER" id="PTHR10160">
    <property type="entry name" value="NAD(P) TRANSHYDROGENASE"/>
    <property type="match status" value="1"/>
</dbReference>
<dbReference type="Proteomes" id="UP000029548">
    <property type="component" value="Unassembled WGS sequence"/>
</dbReference>
<accession>A0A095Y4V8</accession>
<comment type="catalytic activity">
    <reaction evidence="13">
        <text>NAD(+) + NADPH + H(+)(in) = NADH + NADP(+) + H(+)(out)</text>
        <dbReference type="Rhea" id="RHEA:47992"/>
        <dbReference type="ChEBI" id="CHEBI:15378"/>
        <dbReference type="ChEBI" id="CHEBI:57540"/>
        <dbReference type="ChEBI" id="CHEBI:57783"/>
        <dbReference type="ChEBI" id="CHEBI:57945"/>
        <dbReference type="ChEBI" id="CHEBI:58349"/>
        <dbReference type="EC" id="7.1.1.1"/>
    </reaction>
</comment>
<protein>
    <recommendedName>
        <fullName evidence="3">proton-translocating NAD(P)(+) transhydrogenase</fullName>
        <ecNumber evidence="3">7.1.1.1</ecNumber>
    </recommendedName>
</protein>
<dbReference type="InterPro" id="IPR026255">
    <property type="entry name" value="NADP_transhyd_a"/>
</dbReference>
<evidence type="ECO:0000259" key="16">
    <source>
        <dbReference type="SMART" id="SM01003"/>
    </source>
</evidence>
<dbReference type="GO" id="GO:0050661">
    <property type="term" value="F:NADP binding"/>
    <property type="evidence" value="ECO:0007669"/>
    <property type="project" value="TreeGrafter"/>
</dbReference>
<evidence type="ECO:0000256" key="6">
    <source>
        <dbReference type="ARBA" id="ARBA00022692"/>
    </source>
</evidence>
<comment type="function">
    <text evidence="1">The transhydrogenation between NADH and NADP is coupled to respiration and ATP hydrolysis and functions as a proton pump across the membrane.</text>
</comment>
<evidence type="ECO:0000256" key="3">
    <source>
        <dbReference type="ARBA" id="ARBA00012943"/>
    </source>
</evidence>